<evidence type="ECO:0000256" key="1">
    <source>
        <dbReference type="SAM" id="Phobius"/>
    </source>
</evidence>
<keyword evidence="1" id="KW-0472">Membrane</keyword>
<geneLocation type="mitochondrion" evidence="2"/>
<gene>
    <name evidence="2" type="primary">ND2</name>
</gene>
<dbReference type="EMBL" id="HQ186250">
    <property type="protein sequence ID" value="ADN52149.1"/>
    <property type="molecule type" value="Genomic_DNA"/>
</dbReference>
<evidence type="ECO:0000313" key="2">
    <source>
        <dbReference type="EMBL" id="ADN52149.1"/>
    </source>
</evidence>
<sequence length="280" mass="33818">MLFFVFFLLLFLSFLNFCVLDCVVWWSVFVVCTFVFIFLSKGSSFSCLVNYYVIQEVCGYYFLVFDNWKLQFFLLMLKSGSAPFHFWLFSVLSGMKSWFILWFLTLQKLPYFFVLVNFCSDFFFLFLFFGIIFCYFQFFFLRGYVDMLVVGSTESFNWLLLLGMFSFNEVYLLFFFYYFVMVVVISYIYNNNLNFFSLEMLMVFFNVPMSITFFLKVLLFFGSFEFVGYYYFFILIVMPLMSLGVSYLFFLVSMLSYNYGLKYYDYFVYLLFCVGLLSVF</sequence>
<feature type="transmembrane region" description="Helical" evidence="1">
    <location>
        <begin position="84"/>
        <end position="104"/>
    </location>
</feature>
<proteinExistence type="predicted"/>
<feature type="transmembrane region" description="Helical" evidence="1">
    <location>
        <begin position="158"/>
        <end position="189"/>
    </location>
</feature>
<protein>
    <submittedName>
        <fullName evidence="2">NADH dehydrogenase subunit 2</fullName>
    </submittedName>
</protein>
<keyword evidence="2" id="KW-0496">Mitochondrion</keyword>
<feature type="transmembrane region" description="Helical" evidence="1">
    <location>
        <begin position="228"/>
        <end position="251"/>
    </location>
</feature>
<reference evidence="2" key="1">
    <citation type="journal article" date="2012" name="BMC Genomics">
        <title>Comparing the mitochondrial genomes of Wolbachia-dependent and independent filarial nematode species.</title>
        <authorList>
            <person name="McNulty S.N."/>
            <person name="Mullin A.S."/>
            <person name="Vaughan J.A."/>
            <person name="Tkach V.V."/>
            <person name="Weil G.J."/>
            <person name="Fischer P.U."/>
        </authorList>
    </citation>
    <scope>NUCLEOTIDE SEQUENCE</scope>
</reference>
<accession>G8CRC1</accession>
<keyword evidence="1" id="KW-0812">Transmembrane</keyword>
<name>G8CRC1_LOALO</name>
<feature type="transmembrane region" description="Helical" evidence="1">
    <location>
        <begin position="45"/>
        <end position="64"/>
    </location>
</feature>
<dbReference type="KEGG" id="loa:ND2"/>
<keyword evidence="1" id="KW-1133">Transmembrane helix</keyword>
<feature type="transmembrane region" description="Helical" evidence="1">
    <location>
        <begin position="263"/>
        <end position="279"/>
    </location>
</feature>
<feature type="transmembrane region" description="Helical" evidence="1">
    <location>
        <begin position="6"/>
        <end position="38"/>
    </location>
</feature>
<feature type="transmembrane region" description="Helical" evidence="1">
    <location>
        <begin position="201"/>
        <end position="222"/>
    </location>
</feature>
<dbReference type="AlphaFoldDB" id="G8CRC1"/>
<feature type="transmembrane region" description="Helical" evidence="1">
    <location>
        <begin position="111"/>
        <end position="138"/>
    </location>
</feature>
<organism evidence="2">
    <name type="scientific">Loa loa</name>
    <name type="common">Eye worm</name>
    <name type="synonym">Filaria loa</name>
    <dbReference type="NCBI Taxonomy" id="7209"/>
    <lineage>
        <taxon>Eukaryota</taxon>
        <taxon>Metazoa</taxon>
        <taxon>Ecdysozoa</taxon>
        <taxon>Nematoda</taxon>
        <taxon>Chromadorea</taxon>
        <taxon>Rhabditida</taxon>
        <taxon>Spirurina</taxon>
        <taxon>Spiruromorpha</taxon>
        <taxon>Filarioidea</taxon>
        <taxon>Onchocercidae</taxon>
        <taxon>Loa</taxon>
    </lineage>
</organism>